<dbReference type="Gene3D" id="1.10.10.10">
    <property type="entry name" value="Winged helix-like DNA-binding domain superfamily/Winged helix DNA-binding domain"/>
    <property type="match status" value="1"/>
</dbReference>
<dbReference type="eggNOG" id="KOG2312">
    <property type="taxonomic scope" value="Eukaryota"/>
</dbReference>
<dbReference type="PANTHER" id="PTHR22970:SF14">
    <property type="entry name" value="AT-RICH INTERACTIVE DOMAIN-CONTAINING PROTEIN 2"/>
    <property type="match status" value="1"/>
</dbReference>
<dbReference type="InterPro" id="IPR013087">
    <property type="entry name" value="Znf_C2H2_type"/>
</dbReference>
<feature type="compositionally biased region" description="Polar residues" evidence="5">
    <location>
        <begin position="2082"/>
        <end position="2093"/>
    </location>
</feature>
<evidence type="ECO:0000259" key="7">
    <source>
        <dbReference type="PROSITE" id="PS51526"/>
    </source>
</evidence>
<dbReference type="Proteomes" id="UP000031443">
    <property type="component" value="Unassembled WGS sequence"/>
</dbReference>
<evidence type="ECO:0000256" key="1">
    <source>
        <dbReference type="ARBA" id="ARBA00022853"/>
    </source>
</evidence>
<dbReference type="InterPro" id="IPR036388">
    <property type="entry name" value="WH-like_DNA-bd_sf"/>
</dbReference>
<reference evidence="9" key="1">
    <citation type="journal article" date="2013" name="Nat. Genet.">
        <title>The draft genomes of soft-shell turtle and green sea turtle yield insights into the development and evolution of the turtle-specific body plan.</title>
        <authorList>
            <person name="Wang Z."/>
            <person name="Pascual-Anaya J."/>
            <person name="Zadissa A."/>
            <person name="Li W."/>
            <person name="Niimura Y."/>
            <person name="Huang Z."/>
            <person name="Li C."/>
            <person name="White S."/>
            <person name="Xiong Z."/>
            <person name="Fang D."/>
            <person name="Wang B."/>
            <person name="Ming Y."/>
            <person name="Chen Y."/>
            <person name="Zheng Y."/>
            <person name="Kuraku S."/>
            <person name="Pignatelli M."/>
            <person name="Herrero J."/>
            <person name="Beal K."/>
            <person name="Nozawa M."/>
            <person name="Li Q."/>
            <person name="Wang J."/>
            <person name="Zhang H."/>
            <person name="Yu L."/>
            <person name="Shigenobu S."/>
            <person name="Wang J."/>
            <person name="Liu J."/>
            <person name="Flicek P."/>
            <person name="Searle S."/>
            <person name="Wang J."/>
            <person name="Kuratani S."/>
            <person name="Yin Y."/>
            <person name="Aken B."/>
            <person name="Zhang G."/>
            <person name="Irie N."/>
        </authorList>
    </citation>
    <scope>NUCLEOTIDE SEQUENCE [LARGE SCALE GENOMIC DNA]</scope>
</reference>
<feature type="region of interest" description="Disordered" evidence="5">
    <location>
        <begin position="1363"/>
        <end position="1382"/>
    </location>
</feature>
<feature type="compositionally biased region" description="Basic and acidic residues" evidence="5">
    <location>
        <begin position="2102"/>
        <end position="2113"/>
    </location>
</feature>
<evidence type="ECO:0000256" key="4">
    <source>
        <dbReference type="ARBA" id="ARBA00023242"/>
    </source>
</evidence>
<dbReference type="PROSITE" id="PS00028">
    <property type="entry name" value="ZINC_FINGER_C2H2_1"/>
    <property type="match status" value="1"/>
</dbReference>
<evidence type="ECO:0000313" key="8">
    <source>
        <dbReference type="EMBL" id="EMP31911.1"/>
    </source>
</evidence>
<feature type="region of interest" description="Disordered" evidence="5">
    <location>
        <begin position="1968"/>
        <end position="1994"/>
    </location>
</feature>
<dbReference type="SUPFAM" id="SSF48371">
    <property type="entry name" value="ARM repeat"/>
    <property type="match status" value="1"/>
</dbReference>
<feature type="compositionally biased region" description="Acidic residues" evidence="5">
    <location>
        <begin position="531"/>
        <end position="549"/>
    </location>
</feature>
<dbReference type="InterPro" id="IPR036390">
    <property type="entry name" value="WH_DNA-bd_sf"/>
</dbReference>
<feature type="region of interest" description="Disordered" evidence="5">
    <location>
        <begin position="72"/>
        <end position="117"/>
    </location>
</feature>
<feature type="region of interest" description="Disordered" evidence="5">
    <location>
        <begin position="523"/>
        <end position="549"/>
    </location>
</feature>
<evidence type="ECO:0000256" key="3">
    <source>
        <dbReference type="ARBA" id="ARBA00023163"/>
    </source>
</evidence>
<feature type="region of interest" description="Disordered" evidence="5">
    <location>
        <begin position="1281"/>
        <end position="1354"/>
    </location>
</feature>
<feature type="compositionally biased region" description="Low complexity" evidence="5">
    <location>
        <begin position="1336"/>
        <end position="1354"/>
    </location>
</feature>
<dbReference type="GO" id="GO:0003677">
    <property type="term" value="F:DNA binding"/>
    <property type="evidence" value="ECO:0007669"/>
    <property type="project" value="InterPro"/>
</dbReference>
<evidence type="ECO:0000313" key="9">
    <source>
        <dbReference type="Proteomes" id="UP000031443"/>
    </source>
</evidence>
<dbReference type="EMBL" id="KB543130">
    <property type="protein sequence ID" value="EMP31911.1"/>
    <property type="molecule type" value="Genomic_DNA"/>
</dbReference>
<dbReference type="InterPro" id="IPR016024">
    <property type="entry name" value="ARM-type_fold"/>
</dbReference>
<feature type="compositionally biased region" description="Polar residues" evidence="5">
    <location>
        <begin position="1707"/>
        <end position="1725"/>
    </location>
</feature>
<feature type="region of interest" description="Disordered" evidence="5">
    <location>
        <begin position="1216"/>
        <end position="1253"/>
    </location>
</feature>
<dbReference type="PROSITE" id="PS51526">
    <property type="entry name" value="RFX_DBD"/>
    <property type="match status" value="1"/>
</dbReference>
<keyword evidence="4" id="KW-0539">Nucleus</keyword>
<protein>
    <submittedName>
        <fullName evidence="8">AT-rich interactive domain-containing protein 2</fullName>
    </submittedName>
</protein>
<keyword evidence="3" id="KW-0804">Transcription</keyword>
<feature type="compositionally biased region" description="Polar residues" evidence="5">
    <location>
        <begin position="1565"/>
        <end position="1590"/>
    </location>
</feature>
<feature type="chain" id="PRO_5004079792" evidence="6">
    <location>
        <begin position="20"/>
        <end position="2393"/>
    </location>
</feature>
<feature type="compositionally biased region" description="Low complexity" evidence="5">
    <location>
        <begin position="1226"/>
        <end position="1240"/>
    </location>
</feature>
<feature type="compositionally biased region" description="Polar residues" evidence="5">
    <location>
        <begin position="1281"/>
        <end position="1293"/>
    </location>
</feature>
<dbReference type="InterPro" id="IPR052406">
    <property type="entry name" value="Chromatin_Remodeling_Comp"/>
</dbReference>
<feature type="domain" description="RFX-type winged-helix" evidence="7">
    <location>
        <begin position="847"/>
        <end position="926"/>
    </location>
</feature>
<keyword evidence="6" id="KW-0732">Signal</keyword>
<feature type="compositionally biased region" description="Polar residues" evidence="5">
    <location>
        <begin position="1973"/>
        <end position="1993"/>
    </location>
</feature>
<dbReference type="FunFam" id="1.10.10.10:FF:000253">
    <property type="entry name" value="AT-rich interactive domain-containing protein 2"/>
    <property type="match status" value="1"/>
</dbReference>
<feature type="region of interest" description="Disordered" evidence="5">
    <location>
        <begin position="1530"/>
        <end position="1598"/>
    </location>
</feature>
<keyword evidence="1" id="KW-0156">Chromatin regulator</keyword>
<feature type="signal peptide" evidence="6">
    <location>
        <begin position="1"/>
        <end position="19"/>
    </location>
</feature>
<feature type="region of interest" description="Disordered" evidence="5">
    <location>
        <begin position="2082"/>
        <end position="2121"/>
    </location>
</feature>
<feature type="compositionally biased region" description="Acidic residues" evidence="5">
    <location>
        <begin position="91"/>
        <end position="103"/>
    </location>
</feature>
<keyword evidence="9" id="KW-1185">Reference proteome</keyword>
<feature type="region of interest" description="Disordered" evidence="5">
    <location>
        <begin position="1707"/>
        <end position="1729"/>
    </location>
</feature>
<gene>
    <name evidence="8" type="ORF">UY3_10949</name>
</gene>
<dbReference type="InterPro" id="IPR003150">
    <property type="entry name" value="DNA-bd_RFX"/>
</dbReference>
<name>M7B226_CHEMY</name>
<dbReference type="Gene3D" id="1.10.10.60">
    <property type="entry name" value="Homeodomain-like"/>
    <property type="match status" value="1"/>
</dbReference>
<sequence length="2393" mass="259297">MGPAHALSLLVLKMSTASTEIIQQAHTEEIIWARSPSSPALPPMPGCSVPAEFHQAGYLAVLEAPDSPLFSAKIRAPSHGRPRASRASEPQEVEEQEVDTEEEVTPKAVSSSLPDEVVLSSPPAMADDFRFFQELAKRVADTLHIPLEKVKDTHHQLIDILHASSTSKIALPINEVILDPAKTVWQTRASMAPVCKRAYKKLLCPHKGPLNSIMVDAVNSRRRQLYSRTMPYNTDWKRLDLFVASCVLSELSKQLYLEKYEKVHHFGEDDDEVQPGNPKPQLPIGAIPSSYNYQQHSVSDYLRQSYGLSMDFNSPNDYNKLVLSLLSGLPNEVDFAINVCTLLSNESKHVMQLEKDPKIITLLLANAGVFDDTLGSFSTVFGDEWKEKTDRDFVKVYHNTCSRLSGHWFELYCSALSNAELLDLISIWEEEAVQSQLRSSHRNYDTYGQISRCMTERGYNRDTLQYGVKGKELWNAYHKAREANCRNGVAPTSRRFYKELDAILGGDPTSTAKSTVEVSVAHVPVESGPSQEEEILHEEGDLEAEDDSEVRDACSQELFSTLEEASQSQLSDLGEAQTGEEAPDVPSEEWIWESLFHPPRKLGINDIEGQRVLQIAVILRNLSFEEGNVKLLAANRTCLRFLLLSAHSHFISLRQLGLDTLGNIAAELLLDPVDFKTTHLMFHTVTKCLMARDRFLKMRGMEILGNLCKAEDNGVLICEYVDQESYKEIICHLTLPDVLLVISALEVLYMLTEMGEVACTKIAKVDKSIDTLVCLVSMDIQMFGPDALTAVKLIEHQSSNHQVSEIRPQAVEHVSSQAHATAVPASRAAQHVAPPPGIVEIDSEKFACQWLNAHFEVNSDCSVSRAEMYSEYLSTCSKLARGGILTSTGFYKCLRTVFPNHTVKRVEDPNNNGQAHIHVVGVKRRAIPLPIQMYYQQQPTSATPVVRVDSIPDVSPSPSPAGIPHGPQSVGNHFQRTPVNNQSSNLTATQMSFPIQGVHTVAQTVSRIPQNPSVHTQQQQNATVTVIQNKTPISCEVVKATVIQSSVSQSAVPVTIAVGGAAQASNQNHSSAGPQPSVAVVSSQTLLHHQPVIQQQSPLHAVVPGQIPSGTPVTVIQQAVPQGHIFGRVQNLPACTSAVSQGQQLITTSSQPLQTSSQQPSAGNQQQDTVIIAPQQYVTTSASNIVSATTVQNFQVAAGQVVTIAGVQNPQTSRVGFQNIAPKPLPSQQVPPTVVQQPMQQQPPPSQQSVVIVSQPAQQGQTYAPAIHQIVLTNPASLPTGQTVQLTGQPNITPSSSPSPGPVTNNQVPTVMSSPSTTQSQGPPPTVSQMLSVKRQQQQQHSPAPSQQQVQVQVQQQQPVQMQVQPQQANAGVGQPSSGESSLIKQLLLPKRGPSTPGGKLILPAPQIPPPNNARAPSPQVVYQVANNQAPSFGVQGQSPAQQLLVGQQNVQLVQSAIQPQGAVQTVPISNLQILPGQLISNSPATIFQGTSGNQVTITVVPNTSFATATEEEAKEATGLHVHERKIEVMENPSCRRGAANTSNGDAKENDMQVGSLLNGRKYNDSSLPPSNSGKTQNEANQCSQVSNGPSLELGENGAPGKQNFEQMETQEIKSDLKKPLVNGICDFDKGDGSHLSKNIPNHKTSNHVGNGEISPVEQGNSDVMQQETAKGDQGERISNGPVLTFSSSPVVSGTQEAAKLLTQQLSGTNTDLPNGPLASSLNSDVPQQRPSVVVSPQSTASVIQGHQIIAVPHSGPRVSQSTLSSEVRSTNGTAECKTVKRPAEDNDRETVPGIPNKVGVRIVTISDPNNAGCSATMVAVPAGADPSTVAKVAIESAVQQKQQHPATYIQSMVTQSTPVTPVPTVQVQGQQINLQPSSYPTPSQHGEQVKKPGQNFMCLWQSCKKWFQTPSQVFYHAATEHGGKDVYPGQCLWEGCEPFQRQRFSFITHLQDKHCSRDALLAGLKQDEHGQAGNQKPSNKQPTAGSSTSTPRAQKAIVNHPSAALMALRRGSRNLVFRDFTDEKEGPITKHIRLTAALILKNIGKYSECGRRGHQIQSPADTTEGKKLPGPVRVASTLTYNGMGMSNTSRRTTGPKVCSKVHKDDKKSRRLLDLPVPSPEPHMPLMSASLMTKDLLVPGQSSAPVLALAMEWVPLMPEQLEKAPEPHEQLTLRELRYPRLPLPSTPREVRSPIKDLPQSGCTSTPPPVVYVLLPVPTVPPLDPGSELSSSEDSSAAQGLPIPYHWYEYSKGPPSAWHYPPLRQQGSHHGASHNICRISLAGPTGDPGPSTTLGIHPLSEGVFTLSLLRTPSSRHSELVIEDKPLSLVPSVLPEQKHFPSSSPHAAVTSASPLPPDDFRQFQELLQEVAGLLDKLALLMLLGPSGISMGSKDC</sequence>
<dbReference type="GO" id="GO:0006355">
    <property type="term" value="P:regulation of DNA-templated transcription"/>
    <property type="evidence" value="ECO:0007669"/>
    <property type="project" value="InterPro"/>
</dbReference>
<dbReference type="GO" id="GO:0006325">
    <property type="term" value="P:chromatin organization"/>
    <property type="evidence" value="ECO:0007669"/>
    <property type="project" value="UniProtKB-KW"/>
</dbReference>
<feature type="compositionally biased region" description="Polar residues" evidence="5">
    <location>
        <begin position="1303"/>
        <end position="1312"/>
    </location>
</feature>
<dbReference type="Pfam" id="PF02257">
    <property type="entry name" value="RFX_DNA_binding"/>
    <property type="match status" value="1"/>
</dbReference>
<evidence type="ECO:0000256" key="5">
    <source>
        <dbReference type="SAM" id="MobiDB-lite"/>
    </source>
</evidence>
<evidence type="ECO:0000256" key="6">
    <source>
        <dbReference type="SAM" id="SignalP"/>
    </source>
</evidence>
<feature type="region of interest" description="Disordered" evidence="5">
    <location>
        <begin position="2182"/>
        <end position="2201"/>
    </location>
</feature>
<accession>M7B226</accession>
<organism evidence="8 9">
    <name type="scientific">Chelonia mydas</name>
    <name type="common">Green sea-turtle</name>
    <name type="synonym">Chelonia agassizi</name>
    <dbReference type="NCBI Taxonomy" id="8469"/>
    <lineage>
        <taxon>Eukaryota</taxon>
        <taxon>Metazoa</taxon>
        <taxon>Chordata</taxon>
        <taxon>Craniata</taxon>
        <taxon>Vertebrata</taxon>
        <taxon>Euteleostomi</taxon>
        <taxon>Archelosauria</taxon>
        <taxon>Testudinata</taxon>
        <taxon>Testudines</taxon>
        <taxon>Cryptodira</taxon>
        <taxon>Durocryptodira</taxon>
        <taxon>Americhelydia</taxon>
        <taxon>Chelonioidea</taxon>
        <taxon>Cheloniidae</taxon>
        <taxon>Chelonia</taxon>
    </lineage>
</organism>
<proteinExistence type="predicted"/>
<dbReference type="SUPFAM" id="SSF46785">
    <property type="entry name" value="Winged helix' DNA-binding domain"/>
    <property type="match status" value="1"/>
</dbReference>
<dbReference type="InterPro" id="IPR044822">
    <property type="entry name" value="Myb_DNA-bind_4"/>
</dbReference>
<dbReference type="PANTHER" id="PTHR22970">
    <property type="entry name" value="AT-RICH INTERACTIVE DOMAIN-CONTAINING PROTEIN 2"/>
    <property type="match status" value="1"/>
</dbReference>
<keyword evidence="2" id="KW-0805">Transcription regulation</keyword>
<evidence type="ECO:0000256" key="2">
    <source>
        <dbReference type="ARBA" id="ARBA00023015"/>
    </source>
</evidence>
<dbReference type="STRING" id="8469.M7B226"/>
<dbReference type="Pfam" id="PF13837">
    <property type="entry name" value="Myb_DNA-bind_4"/>
    <property type="match status" value="1"/>
</dbReference>